<dbReference type="InterPro" id="IPR009057">
    <property type="entry name" value="Homeodomain-like_sf"/>
</dbReference>
<dbReference type="Gene3D" id="3.40.50.2300">
    <property type="match status" value="1"/>
</dbReference>
<dbReference type="SMART" id="SM00448">
    <property type="entry name" value="REC"/>
    <property type="match status" value="1"/>
</dbReference>
<dbReference type="SUPFAM" id="SSF46689">
    <property type="entry name" value="Homeodomain-like"/>
    <property type="match status" value="2"/>
</dbReference>
<evidence type="ECO:0000256" key="2">
    <source>
        <dbReference type="ARBA" id="ARBA00023125"/>
    </source>
</evidence>
<dbReference type="Proteomes" id="UP000565468">
    <property type="component" value="Unassembled WGS sequence"/>
</dbReference>
<evidence type="ECO:0000313" key="7">
    <source>
        <dbReference type="EMBL" id="NMO97857.1"/>
    </source>
</evidence>
<dbReference type="GO" id="GO:0043565">
    <property type="term" value="F:sequence-specific DNA binding"/>
    <property type="evidence" value="ECO:0007669"/>
    <property type="project" value="InterPro"/>
</dbReference>
<feature type="domain" description="HTH araC/xylS-type" evidence="5">
    <location>
        <begin position="428"/>
        <end position="526"/>
    </location>
</feature>
<protein>
    <submittedName>
        <fullName evidence="7">Response regulator</fullName>
    </submittedName>
</protein>
<sequence length="529" mass="60700">MNKVLVVDDERIVRIGFKTIIDWNRHGYHLVGTAKNGIHALEMVQELDPDIVVTDLKMPQMDGLELIRQLDLRRYKGKVIALSNHAEFDLIREAMVLGASDYILKVTLNPEDLITVLNKVMDRIWDEKKQTEQNIRQEISLHERRAIMKTNYFKELLLNPEITKQAAFREAEDLKIEAAHSPSFVIYMVIDPDVSASSTAAESELKLQSLNIKNIAIELLGERKHTEVIELSHIQWLIVIPVIVGQNDSERLKLASLLTNNVRLFTGLKSCAVTSRVIPDFSSLREAYQTCLRTAELSFYQGYEFVLEGNDRIFIASDFTVEKNMFESYLQSPDAGLLTAHITEICREAAERHIQVQDVKQFACWTISTLQSGLFPDVTDHADADAMIVNLNEADHVHKLKFSWVQAVQQLLQWSREHYQGSSRKEVRDVIQYMAAHLQDKITLEDISRVAALNESYVCRLFKQETGKNIFEYLNELRIEEAKKLITSTELTIKEISLQVGISNPFYFSRLFKKWVGQSPNQYKGSCHT</sequence>
<dbReference type="GO" id="GO:0003700">
    <property type="term" value="F:DNA-binding transcription factor activity"/>
    <property type="evidence" value="ECO:0007669"/>
    <property type="project" value="InterPro"/>
</dbReference>
<evidence type="ECO:0000313" key="8">
    <source>
        <dbReference type="Proteomes" id="UP000565468"/>
    </source>
</evidence>
<keyword evidence="3" id="KW-0804">Transcription</keyword>
<organism evidence="7 8">
    <name type="scientific">Paenibacillus lemnae</name>
    <dbReference type="NCBI Taxonomy" id="1330551"/>
    <lineage>
        <taxon>Bacteria</taxon>
        <taxon>Bacillati</taxon>
        <taxon>Bacillota</taxon>
        <taxon>Bacilli</taxon>
        <taxon>Bacillales</taxon>
        <taxon>Paenibacillaceae</taxon>
        <taxon>Paenibacillus</taxon>
    </lineage>
</organism>
<dbReference type="PRINTS" id="PR00032">
    <property type="entry name" value="HTHARAC"/>
</dbReference>
<dbReference type="PANTHER" id="PTHR43280:SF28">
    <property type="entry name" value="HTH-TYPE TRANSCRIPTIONAL ACTIVATOR RHAS"/>
    <property type="match status" value="1"/>
</dbReference>
<evidence type="ECO:0000256" key="3">
    <source>
        <dbReference type="ARBA" id="ARBA00023163"/>
    </source>
</evidence>
<dbReference type="PROSITE" id="PS00041">
    <property type="entry name" value="HTH_ARAC_FAMILY_1"/>
    <property type="match status" value="1"/>
</dbReference>
<evidence type="ECO:0000259" key="6">
    <source>
        <dbReference type="PROSITE" id="PS50110"/>
    </source>
</evidence>
<dbReference type="GO" id="GO:0000160">
    <property type="term" value="P:phosphorelay signal transduction system"/>
    <property type="evidence" value="ECO:0007669"/>
    <property type="project" value="InterPro"/>
</dbReference>
<dbReference type="PROSITE" id="PS01124">
    <property type="entry name" value="HTH_ARAC_FAMILY_2"/>
    <property type="match status" value="1"/>
</dbReference>
<dbReference type="InterPro" id="IPR001789">
    <property type="entry name" value="Sig_transdc_resp-reg_receiver"/>
</dbReference>
<dbReference type="PROSITE" id="PS50110">
    <property type="entry name" value="RESPONSE_REGULATORY"/>
    <property type="match status" value="1"/>
</dbReference>
<dbReference type="InterPro" id="IPR020449">
    <property type="entry name" value="Tscrpt_reg_AraC-type_HTH"/>
</dbReference>
<dbReference type="InterPro" id="IPR011006">
    <property type="entry name" value="CheY-like_superfamily"/>
</dbReference>
<reference evidence="7 8" key="1">
    <citation type="submission" date="2020-04" db="EMBL/GenBank/DDBJ databases">
        <title>Paenibacillus algicola sp. nov., a novel marine bacterium producing alginate lyase.</title>
        <authorList>
            <person name="Huang H."/>
        </authorList>
    </citation>
    <scope>NUCLEOTIDE SEQUENCE [LARGE SCALE GENOMIC DNA]</scope>
    <source>
        <strain evidence="7 8">L7-75</strain>
    </source>
</reference>
<gene>
    <name evidence="7" type="ORF">HII30_19015</name>
</gene>
<dbReference type="PANTHER" id="PTHR43280">
    <property type="entry name" value="ARAC-FAMILY TRANSCRIPTIONAL REGULATOR"/>
    <property type="match status" value="1"/>
</dbReference>
<dbReference type="RefSeq" id="WP_169506629.1">
    <property type="nucleotide sequence ID" value="NZ_JABBPN010000024.1"/>
</dbReference>
<evidence type="ECO:0000256" key="1">
    <source>
        <dbReference type="ARBA" id="ARBA00023015"/>
    </source>
</evidence>
<feature type="domain" description="Response regulatory" evidence="6">
    <location>
        <begin position="3"/>
        <end position="120"/>
    </location>
</feature>
<dbReference type="SMART" id="SM00342">
    <property type="entry name" value="HTH_ARAC"/>
    <property type="match status" value="1"/>
</dbReference>
<evidence type="ECO:0000259" key="5">
    <source>
        <dbReference type="PROSITE" id="PS01124"/>
    </source>
</evidence>
<keyword evidence="1" id="KW-0805">Transcription regulation</keyword>
<proteinExistence type="predicted"/>
<comment type="caution">
    <text evidence="7">The sequence shown here is derived from an EMBL/GenBank/DDBJ whole genome shotgun (WGS) entry which is preliminary data.</text>
</comment>
<dbReference type="EMBL" id="JABBPN010000024">
    <property type="protein sequence ID" value="NMO97857.1"/>
    <property type="molecule type" value="Genomic_DNA"/>
</dbReference>
<keyword evidence="8" id="KW-1185">Reference proteome</keyword>
<keyword evidence="4" id="KW-0597">Phosphoprotein</keyword>
<dbReference type="SUPFAM" id="SSF52172">
    <property type="entry name" value="CheY-like"/>
    <property type="match status" value="1"/>
</dbReference>
<dbReference type="CDD" id="cd17536">
    <property type="entry name" value="REC_YesN-like"/>
    <property type="match status" value="1"/>
</dbReference>
<dbReference type="InterPro" id="IPR018062">
    <property type="entry name" value="HTH_AraC-typ_CS"/>
</dbReference>
<dbReference type="Pfam" id="PF00072">
    <property type="entry name" value="Response_reg"/>
    <property type="match status" value="1"/>
</dbReference>
<name>A0A848M9X9_PAELE</name>
<accession>A0A848M9X9</accession>
<dbReference type="AlphaFoldDB" id="A0A848M9X9"/>
<dbReference type="Gene3D" id="1.10.10.60">
    <property type="entry name" value="Homeodomain-like"/>
    <property type="match status" value="2"/>
</dbReference>
<evidence type="ECO:0000256" key="4">
    <source>
        <dbReference type="PROSITE-ProRule" id="PRU00169"/>
    </source>
</evidence>
<dbReference type="InterPro" id="IPR018060">
    <property type="entry name" value="HTH_AraC"/>
</dbReference>
<keyword evidence="2" id="KW-0238">DNA-binding</keyword>
<feature type="modified residue" description="4-aspartylphosphate" evidence="4">
    <location>
        <position position="55"/>
    </location>
</feature>
<dbReference type="Pfam" id="PF12833">
    <property type="entry name" value="HTH_18"/>
    <property type="match status" value="1"/>
</dbReference>